<evidence type="ECO:0000313" key="4">
    <source>
        <dbReference type="EMBL" id="XCC57411.1"/>
    </source>
</evidence>
<gene>
    <name evidence="4" type="ORF">NKE59_07915</name>
</gene>
<dbReference type="GO" id="GO:0016740">
    <property type="term" value="F:transferase activity"/>
    <property type="evidence" value="ECO:0007669"/>
    <property type="project" value="UniProtKB-KW"/>
</dbReference>
<protein>
    <submittedName>
        <fullName evidence="4">Glycosyltransferase family 2 protein</fullName>
    </submittedName>
</protein>
<organism evidence="4">
    <name type="scientific">Polynucleobacter sp. UK-FUSCHL-C3</name>
    <dbReference type="NCBI Taxonomy" id="2955208"/>
    <lineage>
        <taxon>Bacteria</taxon>
        <taxon>Pseudomonadati</taxon>
        <taxon>Pseudomonadota</taxon>
        <taxon>Betaproteobacteria</taxon>
        <taxon>Burkholderiales</taxon>
        <taxon>Burkholderiaceae</taxon>
        <taxon>Polynucleobacter</taxon>
    </lineage>
</organism>
<dbReference type="PANTHER" id="PTHR43685">
    <property type="entry name" value="GLYCOSYLTRANSFERASE"/>
    <property type="match status" value="1"/>
</dbReference>
<dbReference type="SUPFAM" id="SSF53448">
    <property type="entry name" value="Nucleotide-diphospho-sugar transferases"/>
    <property type="match status" value="1"/>
</dbReference>
<reference evidence="4" key="1">
    <citation type="submission" date="2022-06" db="EMBL/GenBank/DDBJ databases">
        <title>New Polynucleobacter species.</title>
        <authorList>
            <person name="Hahn M.W."/>
        </authorList>
    </citation>
    <scope>NUCLEOTIDE SEQUENCE</scope>
    <source>
        <strain evidence="4">UK-FUSCHL-C3</strain>
    </source>
</reference>
<dbReference type="InterPro" id="IPR001173">
    <property type="entry name" value="Glyco_trans_2-like"/>
</dbReference>
<proteinExistence type="predicted"/>
<evidence type="ECO:0000256" key="1">
    <source>
        <dbReference type="ARBA" id="ARBA00022679"/>
    </source>
</evidence>
<feature type="domain" description="Galactosyltransferase C-terminal" evidence="3">
    <location>
        <begin position="174"/>
        <end position="221"/>
    </location>
</feature>
<dbReference type="EMBL" id="CP099959">
    <property type="protein sequence ID" value="XCC57411.1"/>
    <property type="molecule type" value="Genomic_DNA"/>
</dbReference>
<dbReference type="AlphaFoldDB" id="A0AAU8A1X0"/>
<name>A0AAU8A1X0_9BURK</name>
<dbReference type="Gene3D" id="3.90.550.10">
    <property type="entry name" value="Spore Coat Polysaccharide Biosynthesis Protein SpsA, Chain A"/>
    <property type="match status" value="1"/>
</dbReference>
<sequence>MTQISVIVATYNWPAALGLCLQSLKNQSFRDFEILIADDGSKEETRNLIQKYIQEFPIKITHLWHEDIGCRKTIIGNRAINSANGQYLIFLDGDCVVQPDYLQRHLSLAQKGYLVTGSRILLNQKFTQEILTEGYIDFSRLQKNSFFLRIQGSINKFLPLFIKFGNGKWRNYKKFFWRRIKGCNMACWKEDALAIKGFDETLIGWGHEDADFIFRLENKGIIRKSGSWSTEVIHLFHKVRDQSNNDESTKRILEKVRLMRAGQFQ</sequence>
<dbReference type="Pfam" id="PF02709">
    <property type="entry name" value="Glyco_transf_7C"/>
    <property type="match status" value="1"/>
</dbReference>
<dbReference type="Pfam" id="PF00535">
    <property type="entry name" value="Glycos_transf_2"/>
    <property type="match status" value="1"/>
</dbReference>
<evidence type="ECO:0000259" key="3">
    <source>
        <dbReference type="Pfam" id="PF02709"/>
    </source>
</evidence>
<evidence type="ECO:0000259" key="2">
    <source>
        <dbReference type="Pfam" id="PF00535"/>
    </source>
</evidence>
<dbReference type="InterPro" id="IPR050834">
    <property type="entry name" value="Glycosyltransf_2"/>
</dbReference>
<dbReference type="RefSeq" id="WP_353438441.1">
    <property type="nucleotide sequence ID" value="NZ_CP099959.1"/>
</dbReference>
<accession>A0AAU8A1X0</accession>
<dbReference type="InterPro" id="IPR029044">
    <property type="entry name" value="Nucleotide-diphossugar_trans"/>
</dbReference>
<keyword evidence="1" id="KW-0808">Transferase</keyword>
<dbReference type="CDD" id="cd06420">
    <property type="entry name" value="GT2_Chondriotin_Pol_N"/>
    <property type="match status" value="1"/>
</dbReference>
<feature type="domain" description="Glycosyltransferase 2-like" evidence="2">
    <location>
        <begin position="5"/>
        <end position="147"/>
    </location>
</feature>
<dbReference type="PANTHER" id="PTHR43685:SF3">
    <property type="entry name" value="SLR2126 PROTEIN"/>
    <property type="match status" value="1"/>
</dbReference>
<dbReference type="InterPro" id="IPR027791">
    <property type="entry name" value="Galactosyl_T_C"/>
</dbReference>